<dbReference type="Proteomes" id="UP001596108">
    <property type="component" value="Unassembled WGS sequence"/>
</dbReference>
<dbReference type="InterPro" id="IPR029787">
    <property type="entry name" value="Nucleotide_cyclase"/>
</dbReference>
<dbReference type="SUPFAM" id="SSF141868">
    <property type="entry name" value="EAL domain-like"/>
    <property type="match status" value="1"/>
</dbReference>
<dbReference type="EMBL" id="JBHSNC010000041">
    <property type="protein sequence ID" value="MFC5530369.1"/>
    <property type="molecule type" value="Genomic_DNA"/>
</dbReference>
<dbReference type="Gene3D" id="3.40.50.2300">
    <property type="match status" value="1"/>
</dbReference>
<evidence type="ECO:0000259" key="2">
    <source>
        <dbReference type="PROSITE" id="PS50110"/>
    </source>
</evidence>
<evidence type="ECO:0000313" key="6">
    <source>
        <dbReference type="Proteomes" id="UP001596108"/>
    </source>
</evidence>
<protein>
    <submittedName>
        <fullName evidence="5">EAL domain-containing protein</fullName>
    </submittedName>
</protein>
<evidence type="ECO:0000313" key="5">
    <source>
        <dbReference type="EMBL" id="MFC5530369.1"/>
    </source>
</evidence>
<keyword evidence="1" id="KW-0597">Phosphoprotein</keyword>
<dbReference type="InterPro" id="IPR035919">
    <property type="entry name" value="EAL_sf"/>
</dbReference>
<reference evidence="6" key="1">
    <citation type="journal article" date="2019" name="Int. J. Syst. Evol. Microbiol.">
        <title>The Global Catalogue of Microorganisms (GCM) 10K type strain sequencing project: providing services to taxonomists for standard genome sequencing and annotation.</title>
        <authorList>
            <consortium name="The Broad Institute Genomics Platform"/>
            <consortium name="The Broad Institute Genome Sequencing Center for Infectious Disease"/>
            <person name="Wu L."/>
            <person name="Ma J."/>
        </authorList>
    </citation>
    <scope>NUCLEOTIDE SEQUENCE [LARGE SCALE GENOMIC DNA]</scope>
    <source>
        <strain evidence="6">CGMCC 1.18578</strain>
    </source>
</reference>
<feature type="domain" description="Response regulatory" evidence="2">
    <location>
        <begin position="5"/>
        <end position="122"/>
    </location>
</feature>
<dbReference type="Gene3D" id="3.30.450.20">
    <property type="entry name" value="PAS domain"/>
    <property type="match status" value="1"/>
</dbReference>
<gene>
    <name evidence="5" type="ORF">ACFPQ4_13105</name>
</gene>
<dbReference type="SMART" id="SM00448">
    <property type="entry name" value="REC"/>
    <property type="match status" value="1"/>
</dbReference>
<proteinExistence type="predicted"/>
<dbReference type="PANTHER" id="PTHR44757">
    <property type="entry name" value="DIGUANYLATE CYCLASE DGCP"/>
    <property type="match status" value="1"/>
</dbReference>
<evidence type="ECO:0000256" key="1">
    <source>
        <dbReference type="PROSITE-ProRule" id="PRU00169"/>
    </source>
</evidence>
<dbReference type="PROSITE" id="PS50883">
    <property type="entry name" value="EAL"/>
    <property type="match status" value="1"/>
</dbReference>
<dbReference type="Gene3D" id="3.20.20.450">
    <property type="entry name" value="EAL domain"/>
    <property type="match status" value="1"/>
</dbReference>
<dbReference type="InterPro" id="IPR035965">
    <property type="entry name" value="PAS-like_dom_sf"/>
</dbReference>
<dbReference type="InterPro" id="IPR001633">
    <property type="entry name" value="EAL_dom"/>
</dbReference>
<dbReference type="SUPFAM" id="SSF55785">
    <property type="entry name" value="PYP-like sensor domain (PAS domain)"/>
    <property type="match status" value="1"/>
</dbReference>
<feature type="modified residue" description="4-aspartylphosphate" evidence="1">
    <location>
        <position position="56"/>
    </location>
</feature>
<dbReference type="InterPro" id="IPR052155">
    <property type="entry name" value="Biofilm_reg_signaling"/>
</dbReference>
<evidence type="ECO:0000259" key="4">
    <source>
        <dbReference type="PROSITE" id="PS50887"/>
    </source>
</evidence>
<dbReference type="Pfam" id="PF00072">
    <property type="entry name" value="Response_reg"/>
    <property type="match status" value="1"/>
</dbReference>
<dbReference type="InterPro" id="IPR001789">
    <property type="entry name" value="Sig_transdc_resp-reg_receiver"/>
</dbReference>
<dbReference type="InterPro" id="IPR011006">
    <property type="entry name" value="CheY-like_superfamily"/>
</dbReference>
<feature type="domain" description="EAL" evidence="3">
    <location>
        <begin position="460"/>
        <end position="713"/>
    </location>
</feature>
<dbReference type="CDD" id="cd17541">
    <property type="entry name" value="REC_CheB-like"/>
    <property type="match status" value="1"/>
</dbReference>
<feature type="domain" description="GGDEF" evidence="4">
    <location>
        <begin position="319"/>
        <end position="451"/>
    </location>
</feature>
<dbReference type="SUPFAM" id="SSF52172">
    <property type="entry name" value="CheY-like"/>
    <property type="match status" value="1"/>
</dbReference>
<organism evidence="5 6">
    <name type="scientific">Cohnella yongneupensis</name>
    <dbReference type="NCBI Taxonomy" id="425006"/>
    <lineage>
        <taxon>Bacteria</taxon>
        <taxon>Bacillati</taxon>
        <taxon>Bacillota</taxon>
        <taxon>Bacilli</taxon>
        <taxon>Bacillales</taxon>
        <taxon>Paenibacillaceae</taxon>
        <taxon>Cohnella</taxon>
    </lineage>
</organism>
<dbReference type="Pfam" id="PF00990">
    <property type="entry name" value="GGDEF"/>
    <property type="match status" value="1"/>
</dbReference>
<dbReference type="SMART" id="SM00052">
    <property type="entry name" value="EAL"/>
    <property type="match status" value="1"/>
</dbReference>
<dbReference type="InterPro" id="IPR043128">
    <property type="entry name" value="Rev_trsase/Diguanyl_cyclase"/>
</dbReference>
<dbReference type="PROSITE" id="PS50887">
    <property type="entry name" value="GGDEF"/>
    <property type="match status" value="1"/>
</dbReference>
<dbReference type="CDD" id="cd01949">
    <property type="entry name" value="GGDEF"/>
    <property type="match status" value="1"/>
</dbReference>
<dbReference type="RefSeq" id="WP_378112312.1">
    <property type="nucleotide sequence ID" value="NZ_JBHSNC010000041.1"/>
</dbReference>
<dbReference type="SMART" id="SM00267">
    <property type="entry name" value="GGDEF"/>
    <property type="match status" value="1"/>
</dbReference>
<comment type="caution">
    <text evidence="5">The sequence shown here is derived from an EMBL/GenBank/DDBJ whole genome shotgun (WGS) entry which is preliminary data.</text>
</comment>
<evidence type="ECO:0000259" key="3">
    <source>
        <dbReference type="PROSITE" id="PS50883"/>
    </source>
</evidence>
<sequence length="721" mass="80602">MDKKRVLVVDDSAVMRRMVSVLLEEEGGFEVVGTAVNGVDALQKVGLLLPDLVTMDIEMPEMDGLTALGQLMEIDALPVIVLSTHAHEGSMYAIRALELGAVDFFHKDKLLQHPRNRHAEEEFLLRCQAALTSRPLLRRGLEAGHKVKLIKELLEMIAGMLQEESCAASAISGWRSALGLNGLYLKLRREGGRFVVVDGEGSMLRKLGYQTDILVNREIEELFPVEHIHEWLSHCERAWNGEASVSYDKDWKSLSVMTVFRPIRREGEVVEVIALSVDTSEQRRLEARMHDMANHDLLTGLPNRRYLVSRLGRAVQEMNGFAVLSVNLDHLKLAVDTLGQEIGDQLLQLIARRLRSSAIGQVNVFRSSGNQFLCLLPNASREDASVFADKIIEAIRQPIRLGGHDVYLSASVGVSLYPQDHADAEHLIRYAEIAKDQAELQGGDNCQFYDPRYQRLIQRRMEIEFHLRKALENNELLLQYQPEMCITDHRIVGFESLVRWNSPKLGLVSPAEFIPVAEETGLIYQLGEWVLREACRQNRKWQDAGISGLFVAVNLSSRQFYDQKLADKVGAILQETGLSPKGLELEITESMTMNRQSATPTLQTLRQLGLSVALDDFGTGYSSLAYLKELQIDKLKIDRSFVSEITKSTIDASIVNTIITLCKDLKLCVTAEGVESEEELLLLSQLGCNIAQGFLLSKPIDADQVPGFLKRFSDGSVASIS</sequence>
<dbReference type="Gene3D" id="3.30.70.270">
    <property type="match status" value="1"/>
</dbReference>
<accession>A0ABW0QZF2</accession>
<dbReference type="PROSITE" id="PS50110">
    <property type="entry name" value="RESPONSE_REGULATORY"/>
    <property type="match status" value="1"/>
</dbReference>
<name>A0ABW0QZF2_9BACL</name>
<dbReference type="PANTHER" id="PTHR44757:SF2">
    <property type="entry name" value="BIOFILM ARCHITECTURE MAINTENANCE PROTEIN MBAA"/>
    <property type="match status" value="1"/>
</dbReference>
<dbReference type="CDD" id="cd01948">
    <property type="entry name" value="EAL"/>
    <property type="match status" value="1"/>
</dbReference>
<dbReference type="InterPro" id="IPR000160">
    <property type="entry name" value="GGDEF_dom"/>
</dbReference>
<dbReference type="Pfam" id="PF00563">
    <property type="entry name" value="EAL"/>
    <property type="match status" value="1"/>
</dbReference>
<dbReference type="SUPFAM" id="SSF55073">
    <property type="entry name" value="Nucleotide cyclase"/>
    <property type="match status" value="1"/>
</dbReference>
<dbReference type="NCBIfam" id="TIGR00254">
    <property type="entry name" value="GGDEF"/>
    <property type="match status" value="1"/>
</dbReference>
<keyword evidence="6" id="KW-1185">Reference proteome</keyword>